<organism evidence="1 2">
    <name type="scientific">Megasphaera hexanoica</name>
    <dbReference type="NCBI Taxonomy" id="1675036"/>
    <lineage>
        <taxon>Bacteria</taxon>
        <taxon>Bacillati</taxon>
        <taxon>Bacillota</taxon>
        <taxon>Negativicutes</taxon>
        <taxon>Veillonellales</taxon>
        <taxon>Veillonellaceae</taxon>
        <taxon>Megasphaera</taxon>
    </lineage>
</organism>
<dbReference type="RefSeq" id="WP_257536550.1">
    <property type="nucleotide sequence ID" value="NZ_CP011940.1"/>
</dbReference>
<reference evidence="1 2" key="1">
    <citation type="submission" date="2024-10" db="EMBL/GenBank/DDBJ databases">
        <authorList>
            <person name="Sang B.-I."/>
            <person name="Prabhaharan D."/>
        </authorList>
    </citation>
    <scope>NUCLEOTIDE SEQUENCE [LARGE SCALE GENOMIC DNA]</scope>
    <source>
        <strain evidence="1 2">MH</strain>
    </source>
</reference>
<evidence type="ECO:0000313" key="2">
    <source>
        <dbReference type="Proteomes" id="UP001605989"/>
    </source>
</evidence>
<sequence>MESVALFSLKQEAPASIGGSTFTKHAGVISYFQKEYIKTGIFDKMYSKYLSQAFQIRNNTDYADFFIVSQLEAKEQYDKALDFCHTVETYLVKRISQ</sequence>
<proteinExistence type="predicted"/>
<dbReference type="EMBL" id="JBIEKR010000002">
    <property type="protein sequence ID" value="MFG6272045.1"/>
    <property type="molecule type" value="Genomic_DNA"/>
</dbReference>
<dbReference type="Gene3D" id="1.20.120.330">
    <property type="entry name" value="Nucleotidyltransferases domain 2"/>
    <property type="match status" value="1"/>
</dbReference>
<evidence type="ECO:0008006" key="3">
    <source>
        <dbReference type="Google" id="ProtNLM"/>
    </source>
</evidence>
<dbReference type="Proteomes" id="UP001605989">
    <property type="component" value="Unassembled WGS sequence"/>
</dbReference>
<dbReference type="PANTHER" id="PTHR36565:SF1">
    <property type="entry name" value="UPF0332 PROTEIN TM_1000"/>
    <property type="match status" value="1"/>
</dbReference>
<keyword evidence="2" id="KW-1185">Reference proteome</keyword>
<dbReference type="PANTHER" id="PTHR36565">
    <property type="entry name" value="UPF0332 PROTEIN TM_1000"/>
    <property type="match status" value="1"/>
</dbReference>
<evidence type="ECO:0000313" key="1">
    <source>
        <dbReference type="EMBL" id="MFG6272045.1"/>
    </source>
</evidence>
<name>A0ABW7DL08_9FIRM</name>
<dbReference type="InterPro" id="IPR052226">
    <property type="entry name" value="UPF0332_toxin"/>
</dbReference>
<gene>
    <name evidence="1" type="ORF">ACGTZG_02450</name>
</gene>
<protein>
    <recommendedName>
        <fullName evidence="3">HEPN domain-containing protein</fullName>
    </recommendedName>
</protein>
<accession>A0ABW7DL08</accession>
<comment type="caution">
    <text evidence="1">The sequence shown here is derived from an EMBL/GenBank/DDBJ whole genome shotgun (WGS) entry which is preliminary data.</text>
</comment>